<dbReference type="OrthoDB" id="8197497at2759"/>
<feature type="chain" id="PRO_5030951615" description="Neurotrophin 1" evidence="5">
    <location>
        <begin position="24"/>
        <end position="756"/>
    </location>
</feature>
<protein>
    <recommendedName>
        <fullName evidence="10">Neurotrophin 1</fullName>
    </recommendedName>
</protein>
<evidence type="ECO:0000256" key="2">
    <source>
        <dbReference type="ARBA" id="ARBA00023157"/>
    </source>
</evidence>
<dbReference type="InterPro" id="IPR052444">
    <property type="entry name" value="Spz/Toll_ligand-like"/>
</dbReference>
<dbReference type="InterPro" id="IPR032104">
    <property type="entry name" value="Spaetzle"/>
</dbReference>
<keyword evidence="9" id="KW-1185">Reference proteome</keyword>
<dbReference type="GO" id="GO:0008083">
    <property type="term" value="F:growth factor activity"/>
    <property type="evidence" value="ECO:0007669"/>
    <property type="project" value="TreeGrafter"/>
</dbReference>
<dbReference type="PANTHER" id="PTHR23199">
    <property type="entry name" value="NEUROTROPHIN 1-RELATED"/>
    <property type="match status" value="1"/>
</dbReference>
<dbReference type="FunCoup" id="A0A7R8YPK8">
    <property type="interactions" value="32"/>
</dbReference>
<dbReference type="PANTHER" id="PTHR23199:SF12">
    <property type="entry name" value="NEUROTROPHIN 1-RELATED"/>
    <property type="match status" value="1"/>
</dbReference>
<feature type="region of interest" description="Disordered" evidence="4">
    <location>
        <begin position="693"/>
        <end position="721"/>
    </location>
</feature>
<feature type="compositionally biased region" description="Basic residues" evidence="4">
    <location>
        <begin position="367"/>
        <end position="384"/>
    </location>
</feature>
<evidence type="ECO:0000256" key="5">
    <source>
        <dbReference type="SAM" id="SignalP"/>
    </source>
</evidence>
<evidence type="ECO:0000259" key="6">
    <source>
        <dbReference type="Pfam" id="PF16077"/>
    </source>
</evidence>
<keyword evidence="2" id="KW-1015">Disulfide bond</keyword>
<dbReference type="Pfam" id="PF16077">
    <property type="entry name" value="Spaetzle"/>
    <property type="match status" value="1"/>
</dbReference>
<evidence type="ECO:0000256" key="1">
    <source>
        <dbReference type="ARBA" id="ARBA00022729"/>
    </source>
</evidence>
<feature type="region of interest" description="Disordered" evidence="4">
    <location>
        <begin position="364"/>
        <end position="389"/>
    </location>
</feature>
<dbReference type="GO" id="GO:0021556">
    <property type="term" value="P:central nervous system formation"/>
    <property type="evidence" value="ECO:0007669"/>
    <property type="project" value="TreeGrafter"/>
</dbReference>
<feature type="compositionally biased region" description="Basic and acidic residues" evidence="4">
    <location>
        <begin position="693"/>
        <end position="702"/>
    </location>
</feature>
<organism evidence="8 9">
    <name type="scientific">Hermetia illucens</name>
    <name type="common">Black soldier fly</name>
    <dbReference type="NCBI Taxonomy" id="343691"/>
    <lineage>
        <taxon>Eukaryota</taxon>
        <taxon>Metazoa</taxon>
        <taxon>Ecdysozoa</taxon>
        <taxon>Arthropoda</taxon>
        <taxon>Hexapoda</taxon>
        <taxon>Insecta</taxon>
        <taxon>Pterygota</taxon>
        <taxon>Neoptera</taxon>
        <taxon>Endopterygota</taxon>
        <taxon>Diptera</taxon>
        <taxon>Brachycera</taxon>
        <taxon>Stratiomyomorpha</taxon>
        <taxon>Stratiomyidae</taxon>
        <taxon>Hermetiinae</taxon>
        <taxon>Hermetia</taxon>
    </lineage>
</organism>
<feature type="domain" description="Spaetzle" evidence="6">
    <location>
        <begin position="462"/>
        <end position="551"/>
    </location>
</feature>
<dbReference type="InterPro" id="IPR029034">
    <property type="entry name" value="Cystine-knot_cytokine"/>
</dbReference>
<evidence type="ECO:0008006" key="10">
    <source>
        <dbReference type="Google" id="ProtNLM"/>
    </source>
</evidence>
<dbReference type="GO" id="GO:0005121">
    <property type="term" value="F:Toll binding"/>
    <property type="evidence" value="ECO:0007669"/>
    <property type="project" value="TreeGrafter"/>
</dbReference>
<evidence type="ECO:0000256" key="3">
    <source>
        <dbReference type="ARBA" id="ARBA00023180"/>
    </source>
</evidence>
<name>A0A7R8YPK8_HERIL</name>
<dbReference type="Pfam" id="PF24103">
    <property type="entry name" value="NT_N"/>
    <property type="match status" value="1"/>
</dbReference>
<dbReference type="InParanoid" id="A0A7R8YPK8"/>
<dbReference type="Proteomes" id="UP000594454">
    <property type="component" value="Chromosome 2"/>
</dbReference>
<dbReference type="AlphaFoldDB" id="A0A7R8YPK8"/>
<evidence type="ECO:0000313" key="8">
    <source>
        <dbReference type="EMBL" id="CAD7080841.1"/>
    </source>
</evidence>
<gene>
    <name evidence="8" type="ORF">HERILL_LOCUS3977</name>
</gene>
<dbReference type="GO" id="GO:0045087">
    <property type="term" value="P:innate immune response"/>
    <property type="evidence" value="ECO:0007669"/>
    <property type="project" value="TreeGrafter"/>
</dbReference>
<proteinExistence type="predicted"/>
<feature type="compositionally biased region" description="Basic and acidic residues" evidence="4">
    <location>
        <begin position="709"/>
        <end position="721"/>
    </location>
</feature>
<dbReference type="SUPFAM" id="SSF57501">
    <property type="entry name" value="Cystine-knot cytokines"/>
    <property type="match status" value="1"/>
</dbReference>
<dbReference type="EMBL" id="LR899010">
    <property type="protein sequence ID" value="CAD7080841.1"/>
    <property type="molecule type" value="Genomic_DNA"/>
</dbReference>
<dbReference type="InterPro" id="IPR056200">
    <property type="entry name" value="NT_N"/>
</dbReference>
<reference evidence="8 9" key="1">
    <citation type="submission" date="2020-11" db="EMBL/GenBank/DDBJ databases">
        <authorList>
            <person name="Wallbank WR R."/>
            <person name="Pardo Diaz C."/>
            <person name="Kozak K."/>
            <person name="Martin S."/>
            <person name="Jiggins C."/>
            <person name="Moest M."/>
            <person name="Warren A I."/>
            <person name="Generalovic N T."/>
            <person name="Byers J.R.P. K."/>
            <person name="Montejo-Kovacevich G."/>
            <person name="Yen C E."/>
        </authorList>
    </citation>
    <scope>NUCLEOTIDE SEQUENCE [LARGE SCALE GENOMIC DNA]</scope>
</reference>
<feature type="domain" description="Neurotrophin 1 N-terminal" evidence="7">
    <location>
        <begin position="87"/>
        <end position="177"/>
    </location>
</feature>
<accession>A0A7R8YPK8</accession>
<dbReference type="Gene3D" id="2.10.90.10">
    <property type="entry name" value="Cystine-knot cytokines"/>
    <property type="match status" value="1"/>
</dbReference>
<dbReference type="GO" id="GO:0005615">
    <property type="term" value="C:extracellular space"/>
    <property type="evidence" value="ECO:0007669"/>
    <property type="project" value="UniProtKB-ARBA"/>
</dbReference>
<evidence type="ECO:0000256" key="4">
    <source>
        <dbReference type="SAM" id="MobiDB-lite"/>
    </source>
</evidence>
<evidence type="ECO:0000259" key="7">
    <source>
        <dbReference type="Pfam" id="PF24103"/>
    </source>
</evidence>
<evidence type="ECO:0000313" key="9">
    <source>
        <dbReference type="Proteomes" id="UP000594454"/>
    </source>
</evidence>
<feature type="signal peptide" evidence="5">
    <location>
        <begin position="1"/>
        <end position="23"/>
    </location>
</feature>
<sequence>MKFSVLGITIAFVLLSGGSFLRAEEDDDLIDFPFDGDSSESLGAFELNRETANKPVVRLDDFGDEFNDDVAVESDNGDGQKKASFVKNKEKLIRTALSKALTNRSLRQKFVEVVPILRVLSKPQRLAFASLITTQINAKPGQELKLKQVESMFGDSRKLILPIVFDIANLVKHAAKSVLDQQQFKKYPIDQIAEADTEVLRRNYEVLPGDDGDIVDYEYVDEVMDAKDINAVVSNSSDISPKRRSKRSAPLSFLERLSFLMPRGNQRRSVNGAYQIEDRRLNTTNVNVNVQDQQALSTEGSQTIADDSVDSSSLVYEQIEDLAFNELNGTEIQLNQTDTNNESDFEELPKPESLIRSRPRVVSNKLGHGHRKPPQYRHPIRSRKTPNPLGHCERFTSSMCIRTEDYPMEQIMGSIRRHRNAMSALLAEFRDKSAELEQQEILDDLLLNKKRREDDNATPGGMCSSVVRYARPQKARSATGEWKYIVNTGQHSQTLRLEKCSNPQESCSYLTENYRSRCVQIYNYHRLLSWDKTRGLHVDIFKVPTCCSCHVDGYRDLYPPIASSNIGNKLKDYSHFSKLNPYSTISDDEDYDDEEEVSESIAYQFGNGFKKVKSNKYDPLHSGSSIKSSLDFAKGPTKIGTHTANLGTYLSPPYDEFDSNYPFKRGPELSSQNVGLVGGLSSVPRRALSHGYHHDVGDRLDQDIGGSEGGKELSRLRPPERPAYRDYRQQLQRMTPHIVRTRFSIQSFPGPLRKRI</sequence>
<keyword evidence="1 5" id="KW-0732">Signal</keyword>
<keyword evidence="3" id="KW-0325">Glycoprotein</keyword>